<accession>A0A977KW56</accession>
<dbReference type="EMBL" id="CP073041">
    <property type="protein sequence ID" value="UXE61038.1"/>
    <property type="molecule type" value="Genomic_DNA"/>
</dbReference>
<dbReference type="Proteomes" id="UP001065613">
    <property type="component" value="Chromosome"/>
</dbReference>
<sequence>MALPILKSKFYKALTRIPKRLIRETLLKNIQTLFWRRLNPRFDLMYKVSDSEAYASIDVHECIYWFLARGYDCLSHPTVIRRITAGHDIVLLRKNMP</sequence>
<proteinExistence type="predicted"/>
<dbReference type="AlphaFoldDB" id="A0A977KW56"/>
<name>A0A977KW56_9CYAN</name>
<gene>
    <name evidence="1" type="ORF">KA717_37465</name>
</gene>
<dbReference type="KEGG" id="wna:KA717_37465"/>
<evidence type="ECO:0000313" key="1">
    <source>
        <dbReference type="EMBL" id="UXE61038.1"/>
    </source>
</evidence>
<organism evidence="1">
    <name type="scientific">Woronichinia naegeliana WA131</name>
    <dbReference type="NCBI Taxonomy" id="2824559"/>
    <lineage>
        <taxon>Bacteria</taxon>
        <taxon>Bacillati</taxon>
        <taxon>Cyanobacteriota</taxon>
        <taxon>Cyanophyceae</taxon>
        <taxon>Synechococcales</taxon>
        <taxon>Coelosphaeriaceae</taxon>
        <taxon>Woronichinia</taxon>
    </lineage>
</organism>
<reference evidence="1" key="1">
    <citation type="submission" date="2021-04" db="EMBL/GenBank/DDBJ databases">
        <title>Genome sequence of Woronichinia naegeliana from Washington state freshwater lake bloom.</title>
        <authorList>
            <person name="Dreher T.W."/>
        </authorList>
    </citation>
    <scope>NUCLEOTIDE SEQUENCE</scope>
    <source>
        <strain evidence="1">WA131</strain>
    </source>
</reference>
<protein>
    <submittedName>
        <fullName evidence="1">Uncharacterized protein</fullName>
    </submittedName>
</protein>